<dbReference type="RefSeq" id="WP_008540939.1">
    <property type="nucleotide sequence ID" value="NZ_JH604877.1"/>
</dbReference>
<protein>
    <recommendedName>
        <fullName evidence="1">Antitoxin SocA-like Panacea domain-containing protein</fullName>
    </recommendedName>
</protein>
<dbReference type="STRING" id="762967.HMPREF9440_00437"/>
<gene>
    <name evidence="2" type="ORF">HMPREF9440_00437</name>
</gene>
<dbReference type="Pfam" id="PF13274">
    <property type="entry name" value="SocA_Panacea"/>
    <property type="match status" value="1"/>
</dbReference>
<sequence>MPTTCFDVANYFFSRLDEDAGDVLSNLKLQKLADYAQGFALALLDRPLFPEPLVAWQMGPVCPPLFRMYAIDGPRGIPAPPLIDLSVFPAVEIELLNEVWEVYGQFAAWKLRDMVLTEAPWRETAVNDVITHERLKAFFLTQLRS</sequence>
<dbReference type="AlphaFoldDB" id="H3KCI5"/>
<evidence type="ECO:0000313" key="2">
    <source>
        <dbReference type="EMBL" id="EHY32184.1"/>
    </source>
</evidence>
<reference evidence="2 3" key="1">
    <citation type="submission" date="2011-11" db="EMBL/GenBank/DDBJ databases">
        <authorList>
            <person name="Weinstock G."/>
            <person name="Sodergren E."/>
            <person name="Clifton S."/>
            <person name="Fulton L."/>
            <person name="Fulton B."/>
            <person name="Courtney L."/>
            <person name="Fronick C."/>
            <person name="Harrison M."/>
            <person name="Strong C."/>
            <person name="Farmer C."/>
            <person name="Delahaunty K."/>
            <person name="Markovic C."/>
            <person name="Hall O."/>
            <person name="Minx P."/>
            <person name="Tomlinson C."/>
            <person name="Mitreva M."/>
            <person name="Hou S."/>
            <person name="Chen J."/>
            <person name="Wollam A."/>
            <person name="Pepin K.H."/>
            <person name="Johnson M."/>
            <person name="Bhonagiri V."/>
            <person name="Zhang X."/>
            <person name="Suruliraj S."/>
            <person name="Warren W."/>
            <person name="Chinwalla A."/>
            <person name="Mardis E.R."/>
            <person name="Wilson R.K."/>
        </authorList>
    </citation>
    <scope>NUCLEOTIDE SEQUENCE [LARGE SCALE GENOMIC DNA]</scope>
    <source>
        <strain evidence="2 3">YIT 11816</strain>
    </source>
</reference>
<evidence type="ECO:0000259" key="1">
    <source>
        <dbReference type="Pfam" id="PF13274"/>
    </source>
</evidence>
<organism evidence="2 3">
    <name type="scientific">Sutterella parvirubra YIT 11816</name>
    <dbReference type="NCBI Taxonomy" id="762967"/>
    <lineage>
        <taxon>Bacteria</taxon>
        <taxon>Pseudomonadati</taxon>
        <taxon>Pseudomonadota</taxon>
        <taxon>Betaproteobacteria</taxon>
        <taxon>Burkholderiales</taxon>
        <taxon>Sutterellaceae</taxon>
        <taxon>Sutterella</taxon>
    </lineage>
</organism>
<comment type="caution">
    <text evidence="2">The sequence shown here is derived from an EMBL/GenBank/DDBJ whole genome shotgun (WGS) entry which is preliminary data.</text>
</comment>
<dbReference type="Proteomes" id="UP000004956">
    <property type="component" value="Unassembled WGS sequence"/>
</dbReference>
<feature type="domain" description="Antitoxin SocA-like Panacea" evidence="1">
    <location>
        <begin position="29"/>
        <end position="121"/>
    </location>
</feature>
<evidence type="ECO:0000313" key="3">
    <source>
        <dbReference type="Proteomes" id="UP000004956"/>
    </source>
</evidence>
<dbReference type="HOGENOM" id="CLU_110683_4_0_4"/>
<name>H3KCI5_9BURK</name>
<dbReference type="OrthoDB" id="9799173at2"/>
<accession>H3KCI5</accession>
<proteinExistence type="predicted"/>
<dbReference type="InterPro" id="IPR025272">
    <property type="entry name" value="SocA_Panacea"/>
</dbReference>
<dbReference type="PATRIC" id="fig|762967.3.peg.368"/>
<keyword evidence="3" id="KW-1185">Reference proteome</keyword>
<dbReference type="EMBL" id="AFBQ01000049">
    <property type="protein sequence ID" value="EHY32184.1"/>
    <property type="molecule type" value="Genomic_DNA"/>
</dbReference>